<feature type="compositionally biased region" description="Acidic residues" evidence="1">
    <location>
        <begin position="71"/>
        <end position="81"/>
    </location>
</feature>
<evidence type="ECO:0000313" key="2">
    <source>
        <dbReference type="EMBL" id="OJJ79782.1"/>
    </source>
</evidence>
<dbReference type="Proteomes" id="UP000184300">
    <property type="component" value="Unassembled WGS sequence"/>
</dbReference>
<gene>
    <name evidence="2" type="ORF">ASPGLDRAFT_39638</name>
</gene>
<evidence type="ECO:0000256" key="1">
    <source>
        <dbReference type="SAM" id="MobiDB-lite"/>
    </source>
</evidence>
<reference evidence="3" key="1">
    <citation type="journal article" date="2017" name="Genome Biol.">
        <title>Comparative genomics reveals high biological diversity and specific adaptations in the industrially and medically important fungal genus Aspergillus.</title>
        <authorList>
            <person name="de Vries R.P."/>
            <person name="Riley R."/>
            <person name="Wiebenga A."/>
            <person name="Aguilar-Osorio G."/>
            <person name="Amillis S."/>
            <person name="Uchima C.A."/>
            <person name="Anderluh G."/>
            <person name="Asadollahi M."/>
            <person name="Askin M."/>
            <person name="Barry K."/>
            <person name="Battaglia E."/>
            <person name="Bayram O."/>
            <person name="Benocci T."/>
            <person name="Braus-Stromeyer S.A."/>
            <person name="Caldana C."/>
            <person name="Canovas D."/>
            <person name="Cerqueira G.C."/>
            <person name="Chen F."/>
            <person name="Chen W."/>
            <person name="Choi C."/>
            <person name="Clum A."/>
            <person name="Dos Santos R.A."/>
            <person name="Damasio A.R."/>
            <person name="Diallinas G."/>
            <person name="Emri T."/>
            <person name="Fekete E."/>
            <person name="Flipphi M."/>
            <person name="Freyberg S."/>
            <person name="Gallo A."/>
            <person name="Gournas C."/>
            <person name="Habgood R."/>
            <person name="Hainaut M."/>
            <person name="Harispe M.L."/>
            <person name="Henrissat B."/>
            <person name="Hilden K.S."/>
            <person name="Hope R."/>
            <person name="Hossain A."/>
            <person name="Karabika E."/>
            <person name="Karaffa L."/>
            <person name="Karanyi Z."/>
            <person name="Krasevec N."/>
            <person name="Kuo A."/>
            <person name="Kusch H."/>
            <person name="LaButti K."/>
            <person name="Lagendijk E.L."/>
            <person name="Lapidus A."/>
            <person name="Levasseur A."/>
            <person name="Lindquist E."/>
            <person name="Lipzen A."/>
            <person name="Logrieco A.F."/>
            <person name="MacCabe A."/>
            <person name="Maekelae M.R."/>
            <person name="Malavazi I."/>
            <person name="Melin P."/>
            <person name="Meyer V."/>
            <person name="Mielnichuk N."/>
            <person name="Miskei M."/>
            <person name="Molnar A.P."/>
            <person name="Mule G."/>
            <person name="Ngan C.Y."/>
            <person name="Orejas M."/>
            <person name="Orosz E."/>
            <person name="Ouedraogo J.P."/>
            <person name="Overkamp K.M."/>
            <person name="Park H.-S."/>
            <person name="Perrone G."/>
            <person name="Piumi F."/>
            <person name="Punt P.J."/>
            <person name="Ram A.F."/>
            <person name="Ramon A."/>
            <person name="Rauscher S."/>
            <person name="Record E."/>
            <person name="Riano-Pachon D.M."/>
            <person name="Robert V."/>
            <person name="Roehrig J."/>
            <person name="Ruller R."/>
            <person name="Salamov A."/>
            <person name="Salih N.S."/>
            <person name="Samson R.A."/>
            <person name="Sandor E."/>
            <person name="Sanguinetti M."/>
            <person name="Schuetze T."/>
            <person name="Sepcic K."/>
            <person name="Shelest E."/>
            <person name="Sherlock G."/>
            <person name="Sophianopoulou V."/>
            <person name="Squina F.M."/>
            <person name="Sun H."/>
            <person name="Susca A."/>
            <person name="Todd R.B."/>
            <person name="Tsang A."/>
            <person name="Unkles S.E."/>
            <person name="van de Wiele N."/>
            <person name="van Rossen-Uffink D."/>
            <person name="Oliveira J.V."/>
            <person name="Vesth T.C."/>
            <person name="Visser J."/>
            <person name="Yu J.-H."/>
            <person name="Zhou M."/>
            <person name="Andersen M.R."/>
            <person name="Archer D.B."/>
            <person name="Baker S.E."/>
            <person name="Benoit I."/>
            <person name="Brakhage A.A."/>
            <person name="Braus G.H."/>
            <person name="Fischer R."/>
            <person name="Frisvad J.C."/>
            <person name="Goldman G.H."/>
            <person name="Houbraken J."/>
            <person name="Oakley B."/>
            <person name="Pocsi I."/>
            <person name="Scazzocchio C."/>
            <person name="Seiboth B."/>
            <person name="vanKuyk P.A."/>
            <person name="Wortman J."/>
            <person name="Dyer P.S."/>
            <person name="Grigoriev I.V."/>
        </authorList>
    </citation>
    <scope>NUCLEOTIDE SEQUENCE [LARGE SCALE GENOMIC DNA]</scope>
    <source>
        <strain evidence="3">CBS 516.65</strain>
    </source>
</reference>
<protein>
    <submittedName>
        <fullName evidence="2">Uncharacterized protein</fullName>
    </submittedName>
</protein>
<feature type="region of interest" description="Disordered" evidence="1">
    <location>
        <begin position="56"/>
        <end position="90"/>
    </location>
</feature>
<feature type="region of interest" description="Disordered" evidence="1">
    <location>
        <begin position="1"/>
        <end position="23"/>
    </location>
</feature>
<keyword evidence="3" id="KW-1185">Reference proteome</keyword>
<sequence length="90" mass="9794">MVTAAALPVNKIPKPPSLTLSVASSTKTNARVECFPGRTCDTGTCYHGYCYVDEEDIPWDDEDKPNNIDNGDSDNDNDNDNGDIAKHDGF</sequence>
<dbReference type="GeneID" id="34461372"/>
<name>A0A1L9V7G4_ASPGL</name>
<dbReference type="EMBL" id="KV878915">
    <property type="protein sequence ID" value="OJJ79782.1"/>
    <property type="molecule type" value="Genomic_DNA"/>
</dbReference>
<organism evidence="2 3">
    <name type="scientific">Aspergillus glaucus CBS 516.65</name>
    <dbReference type="NCBI Taxonomy" id="1160497"/>
    <lineage>
        <taxon>Eukaryota</taxon>
        <taxon>Fungi</taxon>
        <taxon>Dikarya</taxon>
        <taxon>Ascomycota</taxon>
        <taxon>Pezizomycotina</taxon>
        <taxon>Eurotiomycetes</taxon>
        <taxon>Eurotiomycetidae</taxon>
        <taxon>Eurotiales</taxon>
        <taxon>Aspergillaceae</taxon>
        <taxon>Aspergillus</taxon>
        <taxon>Aspergillus subgen. Aspergillus</taxon>
    </lineage>
</organism>
<dbReference type="AlphaFoldDB" id="A0A1L9V7G4"/>
<dbReference type="VEuPathDB" id="FungiDB:ASPGLDRAFT_39638"/>
<evidence type="ECO:0000313" key="3">
    <source>
        <dbReference type="Proteomes" id="UP000184300"/>
    </source>
</evidence>
<proteinExistence type="predicted"/>
<accession>A0A1L9V7G4</accession>
<dbReference type="RefSeq" id="XP_022396480.1">
    <property type="nucleotide sequence ID" value="XM_022545111.1"/>
</dbReference>